<accession>D9PJC2</accession>
<dbReference type="EMBL" id="ADZX01000509">
    <property type="protein sequence ID" value="EFK96337.1"/>
    <property type="molecule type" value="Genomic_DNA"/>
</dbReference>
<organism evidence="1">
    <name type="scientific">sediment metagenome</name>
    <dbReference type="NCBI Taxonomy" id="749907"/>
    <lineage>
        <taxon>unclassified sequences</taxon>
        <taxon>metagenomes</taxon>
        <taxon>ecological metagenomes</taxon>
    </lineage>
</organism>
<reference evidence="1" key="1">
    <citation type="submission" date="2010-07" db="EMBL/GenBank/DDBJ databases">
        <authorList>
            <consortium name="CONSOLIDER consortium CSD2007-00005"/>
            <person name="Guazzaroni M.-E."/>
            <person name="Richter M."/>
            <person name="Garcia-Salamanca A."/>
            <person name="Yarza P."/>
            <person name="Ferrer M."/>
        </authorList>
    </citation>
    <scope>NUCLEOTIDE SEQUENCE</scope>
</reference>
<reference evidence="1" key="2">
    <citation type="journal article" date="2011" name="Microb. Ecol.">
        <title>Taxonomic and Functional Metagenomic Profiling of the Microbial Community in the Anoxic Sediment of a Sub-saline Shallow Lake (Laguna de Carrizo, Central Spain).</title>
        <authorList>
            <person name="Ferrer M."/>
            <person name="Guazzaroni M.E."/>
            <person name="Richter M."/>
            <person name="Garcia-Salamanca A."/>
            <person name="Yarza P."/>
            <person name="Suarez-Suarez A."/>
            <person name="Solano J."/>
            <person name="Alcaide M."/>
            <person name="van Dillewijn P."/>
            <person name="Molina-Henares M.A."/>
            <person name="Lopez-Cortes N."/>
            <person name="Al-Ramahi Y."/>
            <person name="Guerrero C."/>
            <person name="Acosta A."/>
            <person name="de Eugenio L.I."/>
            <person name="Martinez V."/>
            <person name="Marques S."/>
            <person name="Rojo F."/>
            <person name="Santero E."/>
            <person name="Genilloud O."/>
            <person name="Perez-Perez J."/>
            <person name="Rossello-Mora R."/>
            <person name="Ramos J.L."/>
        </authorList>
    </citation>
    <scope>NUCLEOTIDE SEQUENCE</scope>
</reference>
<name>D9PJC2_9ZZZZ</name>
<protein>
    <submittedName>
        <fullName evidence="1">Uncharacterized protein</fullName>
    </submittedName>
</protein>
<gene>
    <name evidence="1" type="ORF">LDC_1630</name>
</gene>
<sequence>MIKDKWIETISDKEEINKIISEKIKDRTLIFTDYYYFSIDKKGISHEEVKEIFPHFDKVYAIEIERLKKGDLGYELFYHLTNNTSFSIATCPINSKLLIIHAVLYKRNLEKRIKRFKQ</sequence>
<proteinExistence type="predicted"/>
<dbReference type="AlphaFoldDB" id="D9PJC2"/>
<comment type="caution">
    <text evidence="1">The sequence shown here is derived from an EMBL/GenBank/DDBJ whole genome shotgun (WGS) entry which is preliminary data.</text>
</comment>
<evidence type="ECO:0000313" key="1">
    <source>
        <dbReference type="EMBL" id="EFK96337.1"/>
    </source>
</evidence>